<gene>
    <name evidence="1" type="ORF">C8A05DRAFT_17150</name>
</gene>
<name>A0AAN6MIK4_9PEZI</name>
<comment type="caution">
    <text evidence="1">The sequence shown here is derived from an EMBL/GenBank/DDBJ whole genome shotgun (WGS) entry which is preliminary data.</text>
</comment>
<protein>
    <submittedName>
        <fullName evidence="1">Uncharacterized protein</fullName>
    </submittedName>
</protein>
<accession>A0AAN6MIK4</accession>
<organism evidence="1 2">
    <name type="scientific">Staphylotrichum tortipilum</name>
    <dbReference type="NCBI Taxonomy" id="2831512"/>
    <lineage>
        <taxon>Eukaryota</taxon>
        <taxon>Fungi</taxon>
        <taxon>Dikarya</taxon>
        <taxon>Ascomycota</taxon>
        <taxon>Pezizomycotina</taxon>
        <taxon>Sordariomycetes</taxon>
        <taxon>Sordariomycetidae</taxon>
        <taxon>Sordariales</taxon>
        <taxon>Chaetomiaceae</taxon>
        <taxon>Staphylotrichum</taxon>
    </lineage>
</organism>
<evidence type="ECO:0000313" key="2">
    <source>
        <dbReference type="Proteomes" id="UP001303889"/>
    </source>
</evidence>
<feature type="non-terminal residue" evidence="1">
    <location>
        <position position="1"/>
    </location>
</feature>
<dbReference type="EMBL" id="MU855659">
    <property type="protein sequence ID" value="KAK3900563.1"/>
    <property type="molecule type" value="Genomic_DNA"/>
</dbReference>
<proteinExistence type="predicted"/>
<keyword evidence="2" id="KW-1185">Reference proteome</keyword>
<sequence>QQPAPPLLVDTAWPAIAHAARGAALASGAVRLRYSPTAGCAVPYRHFIPAIDTLYLAVRLQLLHMLRFLTEGGSSHIGRHLRHLAISMNTMSFSDRIPLFIWRKARRLRTLSIVFPGAMDLESSNQRFALPERRCMLREMPDSALDQHMVAQELGETAPRSFWQLLGKVRETVGSRACLMFTGTKWTEFPPRSSRKDVRSGLEVKAQTFVEYSRAEDGRGQWVEVCRDRLLPSEGLHPRPLNVVPEDYKNPEKYRVLDDDIGWWHLKEPVPWG</sequence>
<reference evidence="1" key="2">
    <citation type="submission" date="2023-05" db="EMBL/GenBank/DDBJ databases">
        <authorList>
            <consortium name="Lawrence Berkeley National Laboratory"/>
            <person name="Steindorff A."/>
            <person name="Hensen N."/>
            <person name="Bonometti L."/>
            <person name="Westerberg I."/>
            <person name="Brannstrom I.O."/>
            <person name="Guillou S."/>
            <person name="Cros-Aarteil S."/>
            <person name="Calhoun S."/>
            <person name="Haridas S."/>
            <person name="Kuo A."/>
            <person name="Mondo S."/>
            <person name="Pangilinan J."/>
            <person name="Riley R."/>
            <person name="Labutti K."/>
            <person name="Andreopoulos B."/>
            <person name="Lipzen A."/>
            <person name="Chen C."/>
            <person name="Yanf M."/>
            <person name="Daum C."/>
            <person name="Ng V."/>
            <person name="Clum A."/>
            <person name="Ohm R."/>
            <person name="Martin F."/>
            <person name="Silar P."/>
            <person name="Natvig D."/>
            <person name="Lalanne C."/>
            <person name="Gautier V."/>
            <person name="Ament-Velasquez S.L."/>
            <person name="Kruys A."/>
            <person name="Hutchinson M.I."/>
            <person name="Powell A.J."/>
            <person name="Barry K."/>
            <person name="Miller A.N."/>
            <person name="Grigoriev I.V."/>
            <person name="Debuchy R."/>
            <person name="Gladieux P."/>
            <person name="Thoren M.H."/>
            <person name="Johannesson H."/>
        </authorList>
    </citation>
    <scope>NUCLEOTIDE SEQUENCE</scope>
    <source>
        <strain evidence="1">CBS 103.79</strain>
    </source>
</reference>
<dbReference type="AlphaFoldDB" id="A0AAN6MIK4"/>
<evidence type="ECO:0000313" key="1">
    <source>
        <dbReference type="EMBL" id="KAK3900563.1"/>
    </source>
</evidence>
<reference evidence="1" key="1">
    <citation type="journal article" date="2023" name="Mol. Phylogenet. Evol.">
        <title>Genome-scale phylogeny and comparative genomics of the fungal order Sordariales.</title>
        <authorList>
            <person name="Hensen N."/>
            <person name="Bonometti L."/>
            <person name="Westerberg I."/>
            <person name="Brannstrom I.O."/>
            <person name="Guillou S."/>
            <person name="Cros-Aarteil S."/>
            <person name="Calhoun S."/>
            <person name="Haridas S."/>
            <person name="Kuo A."/>
            <person name="Mondo S."/>
            <person name="Pangilinan J."/>
            <person name="Riley R."/>
            <person name="LaButti K."/>
            <person name="Andreopoulos B."/>
            <person name="Lipzen A."/>
            <person name="Chen C."/>
            <person name="Yan M."/>
            <person name="Daum C."/>
            <person name="Ng V."/>
            <person name="Clum A."/>
            <person name="Steindorff A."/>
            <person name="Ohm R.A."/>
            <person name="Martin F."/>
            <person name="Silar P."/>
            <person name="Natvig D.O."/>
            <person name="Lalanne C."/>
            <person name="Gautier V."/>
            <person name="Ament-Velasquez S.L."/>
            <person name="Kruys A."/>
            <person name="Hutchinson M.I."/>
            <person name="Powell A.J."/>
            <person name="Barry K."/>
            <person name="Miller A.N."/>
            <person name="Grigoriev I.V."/>
            <person name="Debuchy R."/>
            <person name="Gladieux P."/>
            <person name="Hiltunen Thoren M."/>
            <person name="Johannesson H."/>
        </authorList>
    </citation>
    <scope>NUCLEOTIDE SEQUENCE</scope>
    <source>
        <strain evidence="1">CBS 103.79</strain>
    </source>
</reference>
<dbReference type="Proteomes" id="UP001303889">
    <property type="component" value="Unassembled WGS sequence"/>
</dbReference>